<dbReference type="PANTHER" id="PTHR22946">
    <property type="entry name" value="DIENELACTONE HYDROLASE DOMAIN-CONTAINING PROTEIN-RELATED"/>
    <property type="match status" value="1"/>
</dbReference>
<dbReference type="InterPro" id="IPR010520">
    <property type="entry name" value="FrsA-like"/>
</dbReference>
<name>A0A395NX25_TRIAR</name>
<dbReference type="Proteomes" id="UP000266272">
    <property type="component" value="Unassembled WGS sequence"/>
</dbReference>
<dbReference type="GO" id="GO:0016787">
    <property type="term" value="F:hydrolase activity"/>
    <property type="evidence" value="ECO:0007669"/>
    <property type="project" value="UniProtKB-KW"/>
</dbReference>
<evidence type="ECO:0000313" key="4">
    <source>
        <dbReference type="Proteomes" id="UP000266272"/>
    </source>
</evidence>
<dbReference type="OrthoDB" id="249703at2759"/>
<accession>A0A395NX25</accession>
<keyword evidence="2 3" id="KW-0378">Hydrolase</keyword>
<evidence type="ECO:0000256" key="1">
    <source>
        <dbReference type="ARBA" id="ARBA00004685"/>
    </source>
</evidence>
<dbReference type="EMBL" id="PXOA01000105">
    <property type="protein sequence ID" value="RFU80553.1"/>
    <property type="molecule type" value="Genomic_DNA"/>
</dbReference>
<proteinExistence type="predicted"/>
<comment type="pathway">
    <text evidence="1">Mycotoxin biosynthesis.</text>
</comment>
<dbReference type="STRING" id="490622.A0A395NX25"/>
<gene>
    <name evidence="3" type="ORF">TARUN_1672</name>
</gene>
<dbReference type="InterPro" id="IPR050261">
    <property type="entry name" value="FrsA_esterase"/>
</dbReference>
<organism evidence="3 4">
    <name type="scientific">Trichoderma arundinaceum</name>
    <dbReference type="NCBI Taxonomy" id="490622"/>
    <lineage>
        <taxon>Eukaryota</taxon>
        <taxon>Fungi</taxon>
        <taxon>Dikarya</taxon>
        <taxon>Ascomycota</taxon>
        <taxon>Pezizomycotina</taxon>
        <taxon>Sordariomycetes</taxon>
        <taxon>Hypocreomycetidae</taxon>
        <taxon>Hypocreales</taxon>
        <taxon>Hypocreaceae</taxon>
        <taxon>Trichoderma</taxon>
    </lineage>
</organism>
<dbReference type="PANTHER" id="PTHR22946:SF13">
    <property type="entry name" value="ALPHA_BETA HYDROLASE PSOB"/>
    <property type="match status" value="1"/>
</dbReference>
<dbReference type="Gene3D" id="1.20.1440.110">
    <property type="entry name" value="acylaminoacyl peptidase"/>
    <property type="match status" value="1"/>
</dbReference>
<dbReference type="SUPFAM" id="SSF53474">
    <property type="entry name" value="alpha/beta-Hydrolases"/>
    <property type="match status" value="1"/>
</dbReference>
<keyword evidence="4" id="KW-1185">Reference proteome</keyword>
<sequence length="429" mass="47697">MHRFFKGEFFHFETVRILGMAPHGGADVAEVLEAVGQIKDGDPSSWEKAWIIQAQRAEALAEEACHSGDQIAARRAYLRASNYTRAAAYMRPGEGPNRPDPRHADVCDKVNSLFRKATALFDCGVEYLNIPFDGQISFPSILYLPPPHRRTPGKTPVLIATGGADALQEELYYMHPAVGPDLGYAVLTFEGPGQGLTLRRHDIKMRPDWEVVVSSVLDYVENLSVSRPELDLDTSRIAIAGASLGGYFALRAAADPRIKACIAIDPLYSMWDFVIAHVSPVFIGAWERGWLSNGFVDFFIRMGMRSAFQMRWEVSISGTFFGISSPALIMQEMKHYSLTLPGDKCYLDRVKCPVLVSGASESLYIEADHHTMRVVSGLTHQAEVDKEVWMANTPGQGSLQAKMGAMQLVNQKTFKFLDHHFGIDRDKIL</sequence>
<dbReference type="Gene3D" id="3.40.50.1820">
    <property type="entry name" value="alpha/beta hydrolase"/>
    <property type="match status" value="1"/>
</dbReference>
<dbReference type="Pfam" id="PF06500">
    <property type="entry name" value="FrsA-like"/>
    <property type="match status" value="1"/>
</dbReference>
<reference evidence="3 4" key="1">
    <citation type="journal article" date="2018" name="PLoS Pathog.">
        <title>Evolution of structural diversity of trichothecenes, a family of toxins produced by plant pathogenic and entomopathogenic fungi.</title>
        <authorList>
            <person name="Proctor R.H."/>
            <person name="McCormick S.P."/>
            <person name="Kim H.S."/>
            <person name="Cardoza R.E."/>
            <person name="Stanley A.M."/>
            <person name="Lindo L."/>
            <person name="Kelly A."/>
            <person name="Brown D.W."/>
            <person name="Lee T."/>
            <person name="Vaughan M.M."/>
            <person name="Alexander N.J."/>
            <person name="Busman M."/>
            <person name="Gutierrez S."/>
        </authorList>
    </citation>
    <scope>NUCLEOTIDE SEQUENCE [LARGE SCALE GENOMIC DNA]</scope>
    <source>
        <strain evidence="3 4">IBT 40837</strain>
    </source>
</reference>
<dbReference type="AlphaFoldDB" id="A0A395NX25"/>
<evidence type="ECO:0000313" key="3">
    <source>
        <dbReference type="EMBL" id="RFU80553.1"/>
    </source>
</evidence>
<evidence type="ECO:0000256" key="2">
    <source>
        <dbReference type="ARBA" id="ARBA00022801"/>
    </source>
</evidence>
<protein>
    <submittedName>
        <fullName evidence="3">Alpha beta hydrolase</fullName>
    </submittedName>
</protein>
<dbReference type="InterPro" id="IPR029058">
    <property type="entry name" value="AB_hydrolase_fold"/>
</dbReference>
<comment type="caution">
    <text evidence="3">The sequence shown here is derived from an EMBL/GenBank/DDBJ whole genome shotgun (WGS) entry which is preliminary data.</text>
</comment>